<dbReference type="Proteomes" id="UP000790377">
    <property type="component" value="Unassembled WGS sequence"/>
</dbReference>
<keyword evidence="2" id="KW-1185">Reference proteome</keyword>
<reference evidence="1" key="1">
    <citation type="journal article" date="2021" name="New Phytol.">
        <title>Evolutionary innovations through gain and loss of genes in the ectomycorrhizal Boletales.</title>
        <authorList>
            <person name="Wu G."/>
            <person name="Miyauchi S."/>
            <person name="Morin E."/>
            <person name="Kuo A."/>
            <person name="Drula E."/>
            <person name="Varga T."/>
            <person name="Kohler A."/>
            <person name="Feng B."/>
            <person name="Cao Y."/>
            <person name="Lipzen A."/>
            <person name="Daum C."/>
            <person name="Hundley H."/>
            <person name="Pangilinan J."/>
            <person name="Johnson J."/>
            <person name="Barry K."/>
            <person name="LaButti K."/>
            <person name="Ng V."/>
            <person name="Ahrendt S."/>
            <person name="Min B."/>
            <person name="Choi I.G."/>
            <person name="Park H."/>
            <person name="Plett J.M."/>
            <person name="Magnuson J."/>
            <person name="Spatafora J.W."/>
            <person name="Nagy L.G."/>
            <person name="Henrissat B."/>
            <person name="Grigoriev I.V."/>
            <person name="Yang Z.L."/>
            <person name="Xu J."/>
            <person name="Martin F.M."/>
        </authorList>
    </citation>
    <scope>NUCLEOTIDE SEQUENCE</scope>
    <source>
        <strain evidence="1">ATCC 28755</strain>
    </source>
</reference>
<organism evidence="1 2">
    <name type="scientific">Hygrophoropsis aurantiaca</name>
    <dbReference type="NCBI Taxonomy" id="72124"/>
    <lineage>
        <taxon>Eukaryota</taxon>
        <taxon>Fungi</taxon>
        <taxon>Dikarya</taxon>
        <taxon>Basidiomycota</taxon>
        <taxon>Agaricomycotina</taxon>
        <taxon>Agaricomycetes</taxon>
        <taxon>Agaricomycetidae</taxon>
        <taxon>Boletales</taxon>
        <taxon>Coniophorineae</taxon>
        <taxon>Hygrophoropsidaceae</taxon>
        <taxon>Hygrophoropsis</taxon>
    </lineage>
</organism>
<name>A0ACB8A6W2_9AGAM</name>
<accession>A0ACB8A6W2</accession>
<protein>
    <submittedName>
        <fullName evidence="1">Uncharacterized protein</fullName>
    </submittedName>
</protein>
<dbReference type="EMBL" id="MU267780">
    <property type="protein sequence ID" value="KAH7909065.1"/>
    <property type="molecule type" value="Genomic_DNA"/>
</dbReference>
<comment type="caution">
    <text evidence="1">The sequence shown here is derived from an EMBL/GenBank/DDBJ whole genome shotgun (WGS) entry which is preliminary data.</text>
</comment>
<gene>
    <name evidence="1" type="ORF">BJ138DRAFT_1156113</name>
</gene>
<sequence length="104" mass="10677">SVAELQKYFVGVLAPVATKYDLTLNAFGQTVVTGKAGEVVLSDAFNSALEPSPVSPIRYGPYSILGGSIKAALESSTFRNSTGVVLSPSLSLGTSAFCGLALMC</sequence>
<evidence type="ECO:0000313" key="2">
    <source>
        <dbReference type="Proteomes" id="UP000790377"/>
    </source>
</evidence>
<feature type="non-terminal residue" evidence="1">
    <location>
        <position position="1"/>
    </location>
</feature>
<proteinExistence type="predicted"/>
<evidence type="ECO:0000313" key="1">
    <source>
        <dbReference type="EMBL" id="KAH7909065.1"/>
    </source>
</evidence>